<dbReference type="PROSITE" id="PS01320">
    <property type="entry name" value="UPF0067"/>
    <property type="match status" value="1"/>
</dbReference>
<dbReference type="InterPro" id="IPR003018">
    <property type="entry name" value="GAF"/>
</dbReference>
<dbReference type="Pfam" id="PF01590">
    <property type="entry name" value="GAF"/>
    <property type="match status" value="1"/>
</dbReference>
<dbReference type="SUPFAM" id="SSF55781">
    <property type="entry name" value="GAF domain-like"/>
    <property type="match status" value="1"/>
</dbReference>
<keyword evidence="4" id="KW-1185">Reference proteome</keyword>
<organism evidence="3 4">
    <name type="scientific">Powellomyces hirtus</name>
    <dbReference type="NCBI Taxonomy" id="109895"/>
    <lineage>
        <taxon>Eukaryota</taxon>
        <taxon>Fungi</taxon>
        <taxon>Fungi incertae sedis</taxon>
        <taxon>Chytridiomycota</taxon>
        <taxon>Chytridiomycota incertae sedis</taxon>
        <taxon>Chytridiomycetes</taxon>
        <taxon>Spizellomycetales</taxon>
        <taxon>Powellomycetaceae</taxon>
        <taxon>Powellomyces</taxon>
    </lineage>
</organism>
<dbReference type="Gene3D" id="3.30.450.40">
    <property type="match status" value="1"/>
</dbReference>
<evidence type="ECO:0000259" key="2">
    <source>
        <dbReference type="Pfam" id="PF01590"/>
    </source>
</evidence>
<dbReference type="PANTHER" id="PTHR21021:SF15">
    <property type="entry name" value="FREE METHIONINE-R-SULFOXIDE REDUCTASE"/>
    <property type="match status" value="1"/>
</dbReference>
<dbReference type="AlphaFoldDB" id="A0A507EFF8"/>
<dbReference type="FunFam" id="3.30.450.40:FF:000008">
    <property type="entry name" value="GAF domain-containing proteins"/>
    <property type="match status" value="1"/>
</dbReference>
<dbReference type="GO" id="GO:0033745">
    <property type="term" value="F:L-methionine-(R)-S-oxide reductase activity"/>
    <property type="evidence" value="ECO:0007669"/>
    <property type="project" value="TreeGrafter"/>
</dbReference>
<accession>A0A507EFF8</accession>
<sequence length="183" mass="20012">MHVDLDGFAYPADNKPAFYTLLHDQARSLIDPSLPLTSNLANISALLYYAYNDAPLNRHVNWVGFYLTEPTLPTSSMALGPFQGRIACTRIPFGKGVCGAAAVERRTMLVKDVLAFKGHIACDSRSRSEVVVPVVVPAKTQGEEPRLLGVFDLDCELKDGFDQEDADGIESIVKILIEKCLTA</sequence>
<comment type="similarity">
    <text evidence="1">Belongs to the free Met sulfoxide reductase family.</text>
</comment>
<dbReference type="Proteomes" id="UP000318582">
    <property type="component" value="Unassembled WGS sequence"/>
</dbReference>
<dbReference type="GO" id="GO:0005829">
    <property type="term" value="C:cytosol"/>
    <property type="evidence" value="ECO:0007669"/>
    <property type="project" value="TreeGrafter"/>
</dbReference>
<dbReference type="InterPro" id="IPR051330">
    <property type="entry name" value="Phosphatase_reg/MetRdx"/>
</dbReference>
<evidence type="ECO:0000256" key="1">
    <source>
        <dbReference type="ARBA" id="ARBA00038454"/>
    </source>
</evidence>
<feature type="domain" description="GAF" evidence="2">
    <location>
        <begin position="79"/>
        <end position="172"/>
    </location>
</feature>
<dbReference type="InterPro" id="IPR029016">
    <property type="entry name" value="GAF-like_dom_sf"/>
</dbReference>
<proteinExistence type="inferred from homology"/>
<dbReference type="STRING" id="109895.A0A507EFF8"/>
<gene>
    <name evidence="3" type="ORF">PhCBS80983_g00626</name>
</gene>
<reference evidence="3 4" key="1">
    <citation type="journal article" date="2019" name="Sci. Rep.">
        <title>Comparative genomics of chytrid fungi reveal insights into the obligate biotrophic and pathogenic lifestyle of Synchytrium endobioticum.</title>
        <authorList>
            <person name="van de Vossenberg B.T.L.H."/>
            <person name="Warris S."/>
            <person name="Nguyen H.D.T."/>
            <person name="van Gent-Pelzer M.P.E."/>
            <person name="Joly D.L."/>
            <person name="van de Geest H.C."/>
            <person name="Bonants P.J.M."/>
            <person name="Smith D.S."/>
            <person name="Levesque C.A."/>
            <person name="van der Lee T.A.J."/>
        </authorList>
    </citation>
    <scope>NUCLEOTIDE SEQUENCE [LARGE SCALE GENOMIC DNA]</scope>
    <source>
        <strain evidence="3 4">CBS 809.83</strain>
    </source>
</reference>
<evidence type="ECO:0000313" key="3">
    <source>
        <dbReference type="EMBL" id="TPX62147.1"/>
    </source>
</evidence>
<dbReference type="PANTHER" id="PTHR21021">
    <property type="entry name" value="GAF/PUTATIVE CYTOSKELETAL PROTEIN"/>
    <property type="match status" value="1"/>
</dbReference>
<name>A0A507EFF8_9FUNG</name>
<comment type="caution">
    <text evidence="3">The sequence shown here is derived from an EMBL/GenBank/DDBJ whole genome shotgun (WGS) entry which is preliminary data.</text>
</comment>
<dbReference type="EMBL" id="QEAQ01000004">
    <property type="protein sequence ID" value="TPX62147.1"/>
    <property type="molecule type" value="Genomic_DNA"/>
</dbReference>
<dbReference type="InterPro" id="IPR000614">
    <property type="entry name" value="FRMsr_CS"/>
</dbReference>
<protein>
    <recommendedName>
        <fullName evidence="2">GAF domain-containing protein</fullName>
    </recommendedName>
</protein>
<evidence type="ECO:0000313" key="4">
    <source>
        <dbReference type="Proteomes" id="UP000318582"/>
    </source>
</evidence>